<accession>A0A1R0KT71</accession>
<evidence type="ECO:0008006" key="3">
    <source>
        <dbReference type="Google" id="ProtNLM"/>
    </source>
</evidence>
<dbReference type="AlphaFoldDB" id="A0A1R0KT71"/>
<gene>
    <name evidence="1" type="ORF">BS329_18095</name>
</gene>
<name>A0A1R0KT71_9PSEU</name>
<proteinExistence type="predicted"/>
<dbReference type="EMBL" id="MQUQ01000009">
    <property type="protein sequence ID" value="OLZ51152.1"/>
    <property type="molecule type" value="Genomic_DNA"/>
</dbReference>
<comment type="caution">
    <text evidence="1">The sequence shown here is derived from an EMBL/GenBank/DDBJ whole genome shotgun (WGS) entry which is preliminary data.</text>
</comment>
<dbReference type="RefSeq" id="WP_076162275.1">
    <property type="nucleotide sequence ID" value="NZ_JBEZVB010000035.1"/>
</dbReference>
<reference evidence="1 2" key="1">
    <citation type="submission" date="2016-01" db="EMBL/GenBank/DDBJ databases">
        <title>Amycolatopsis coloradensis genome sequencing and assembly.</title>
        <authorList>
            <person name="Mayilraj S."/>
        </authorList>
    </citation>
    <scope>NUCLEOTIDE SEQUENCE [LARGE SCALE GENOMIC DNA]</scope>
    <source>
        <strain evidence="1 2">DSM 44225</strain>
    </source>
</reference>
<evidence type="ECO:0000313" key="1">
    <source>
        <dbReference type="EMBL" id="OLZ51152.1"/>
    </source>
</evidence>
<dbReference type="OrthoDB" id="2607492at2"/>
<dbReference type="Proteomes" id="UP000187486">
    <property type="component" value="Unassembled WGS sequence"/>
</dbReference>
<organism evidence="1 2">
    <name type="scientific">Amycolatopsis coloradensis</name>
    <dbReference type="NCBI Taxonomy" id="76021"/>
    <lineage>
        <taxon>Bacteria</taxon>
        <taxon>Bacillati</taxon>
        <taxon>Actinomycetota</taxon>
        <taxon>Actinomycetes</taxon>
        <taxon>Pseudonocardiales</taxon>
        <taxon>Pseudonocardiaceae</taxon>
        <taxon>Amycolatopsis</taxon>
    </lineage>
</organism>
<evidence type="ECO:0000313" key="2">
    <source>
        <dbReference type="Proteomes" id="UP000187486"/>
    </source>
</evidence>
<protein>
    <recommendedName>
        <fullName evidence="3">SH3 domain-containing protein</fullName>
    </recommendedName>
</protein>
<keyword evidence="2" id="KW-1185">Reference proteome</keyword>
<sequence length="109" mass="12302">MTEQASCTFGAPVHEQRWQAVDAVGGVYWRNSPHWNDTDRIPGCGFYQGDYIHLICYDYGDAVGPHGNRLWYRAQDEKNNSIGFINDHYLNTPGTAQNPTLNAPDCWGP</sequence>